<sequence>MVRAGEVYKGLPGDIAAARRLAGELLDRLGSAGTPAPADAVANLQLVVSELVTNAVKYATGPCGVDLRVLGDAVEVSVWDTSEQPVAEMGPDPGRVGRHGLEIVTMICGGFDVTATPTGKRITARVPFRRP</sequence>
<dbReference type="SUPFAM" id="SSF55874">
    <property type="entry name" value="ATPase domain of HSP90 chaperone/DNA topoisomerase II/histidine kinase"/>
    <property type="match status" value="1"/>
</dbReference>
<dbReference type="EMBL" id="FRBI01000011">
    <property type="protein sequence ID" value="SHM42818.1"/>
    <property type="molecule type" value="Genomic_DNA"/>
</dbReference>
<keyword evidence="4" id="KW-1185">Reference proteome</keyword>
<dbReference type="CDD" id="cd16936">
    <property type="entry name" value="HATPase_RsbW-like"/>
    <property type="match status" value="1"/>
</dbReference>
<gene>
    <name evidence="3" type="ORF">SAMN05216499_1112</name>
</gene>
<reference evidence="3 4" key="1">
    <citation type="submission" date="2016-11" db="EMBL/GenBank/DDBJ databases">
        <authorList>
            <person name="Jaros S."/>
            <person name="Januszkiewicz K."/>
            <person name="Wedrychowicz H."/>
        </authorList>
    </citation>
    <scope>NUCLEOTIDE SEQUENCE [LARGE SCALE GENOMIC DNA]</scope>
    <source>
        <strain evidence="3 4">CGMCC 4.2025</strain>
    </source>
</reference>
<dbReference type="InterPro" id="IPR003594">
    <property type="entry name" value="HATPase_dom"/>
</dbReference>
<keyword evidence="3" id="KW-0808">Transferase</keyword>
<keyword evidence="1" id="KW-0723">Serine/threonine-protein kinase</keyword>
<dbReference type="Gene3D" id="3.30.565.10">
    <property type="entry name" value="Histidine kinase-like ATPase, C-terminal domain"/>
    <property type="match status" value="1"/>
</dbReference>
<organism evidence="3 4">
    <name type="scientific">Actinacidiphila paucisporea</name>
    <dbReference type="NCBI Taxonomy" id="310782"/>
    <lineage>
        <taxon>Bacteria</taxon>
        <taxon>Bacillati</taxon>
        <taxon>Actinomycetota</taxon>
        <taxon>Actinomycetes</taxon>
        <taxon>Kitasatosporales</taxon>
        <taxon>Streptomycetaceae</taxon>
        <taxon>Actinacidiphila</taxon>
    </lineage>
</organism>
<dbReference type="InterPro" id="IPR050267">
    <property type="entry name" value="Anti-sigma-factor_SerPK"/>
</dbReference>
<dbReference type="AlphaFoldDB" id="A0A1M7IQF7"/>
<proteinExistence type="predicted"/>
<dbReference type="STRING" id="310782.SAMN05216499_1112"/>
<feature type="domain" description="Histidine kinase/HSP90-like ATPase" evidence="2">
    <location>
        <begin position="14"/>
        <end position="125"/>
    </location>
</feature>
<dbReference type="Proteomes" id="UP000184111">
    <property type="component" value="Unassembled WGS sequence"/>
</dbReference>
<dbReference type="InterPro" id="IPR036890">
    <property type="entry name" value="HATPase_C_sf"/>
</dbReference>
<evidence type="ECO:0000256" key="1">
    <source>
        <dbReference type="ARBA" id="ARBA00022527"/>
    </source>
</evidence>
<evidence type="ECO:0000313" key="4">
    <source>
        <dbReference type="Proteomes" id="UP000184111"/>
    </source>
</evidence>
<dbReference type="GO" id="GO:0004674">
    <property type="term" value="F:protein serine/threonine kinase activity"/>
    <property type="evidence" value="ECO:0007669"/>
    <property type="project" value="UniProtKB-KW"/>
</dbReference>
<dbReference type="Pfam" id="PF13581">
    <property type="entry name" value="HATPase_c_2"/>
    <property type="match status" value="1"/>
</dbReference>
<protein>
    <submittedName>
        <fullName evidence="3">Histidine kinase-like ATPase domain-containing protein</fullName>
    </submittedName>
</protein>
<dbReference type="PANTHER" id="PTHR35526">
    <property type="entry name" value="ANTI-SIGMA-F FACTOR RSBW-RELATED"/>
    <property type="match status" value="1"/>
</dbReference>
<accession>A0A1M7IQF7</accession>
<keyword evidence="3" id="KW-0418">Kinase</keyword>
<name>A0A1M7IQF7_9ACTN</name>
<dbReference type="PANTHER" id="PTHR35526:SF3">
    <property type="entry name" value="ANTI-SIGMA-F FACTOR RSBW"/>
    <property type="match status" value="1"/>
</dbReference>
<evidence type="ECO:0000259" key="2">
    <source>
        <dbReference type="Pfam" id="PF13581"/>
    </source>
</evidence>
<evidence type="ECO:0000313" key="3">
    <source>
        <dbReference type="EMBL" id="SHM42818.1"/>
    </source>
</evidence>